<dbReference type="SUPFAM" id="SSF47336">
    <property type="entry name" value="ACP-like"/>
    <property type="match status" value="2"/>
</dbReference>
<dbReference type="GO" id="GO:0043041">
    <property type="term" value="P:amino acid activation for nonribosomal peptide biosynthetic process"/>
    <property type="evidence" value="ECO:0007669"/>
    <property type="project" value="TreeGrafter"/>
</dbReference>
<dbReference type="Gene3D" id="3.30.559.10">
    <property type="entry name" value="Chloramphenicol acetyltransferase-like domain"/>
    <property type="match status" value="3"/>
</dbReference>
<dbReference type="InterPro" id="IPR023213">
    <property type="entry name" value="CAT-like_dom_sf"/>
</dbReference>
<dbReference type="Proteomes" id="UP000183918">
    <property type="component" value="Unassembled WGS sequence"/>
</dbReference>
<dbReference type="InterPro" id="IPR020845">
    <property type="entry name" value="AMP-binding_CS"/>
</dbReference>
<feature type="domain" description="Carrier" evidence="4">
    <location>
        <begin position="951"/>
        <end position="1025"/>
    </location>
</feature>
<dbReference type="PANTHER" id="PTHR45527:SF1">
    <property type="entry name" value="FATTY ACID SYNTHASE"/>
    <property type="match status" value="1"/>
</dbReference>
<dbReference type="Gene3D" id="3.30.559.30">
    <property type="entry name" value="Nonribosomal peptide synthetase, condensation domain"/>
    <property type="match status" value="3"/>
</dbReference>
<dbReference type="NCBIfam" id="TIGR01733">
    <property type="entry name" value="AA-adenyl-dom"/>
    <property type="match status" value="2"/>
</dbReference>
<evidence type="ECO:0000313" key="6">
    <source>
        <dbReference type="Proteomes" id="UP000183918"/>
    </source>
</evidence>
<dbReference type="Gene3D" id="1.10.1200.10">
    <property type="entry name" value="ACP-like"/>
    <property type="match status" value="2"/>
</dbReference>
<dbReference type="Gene3D" id="2.30.38.10">
    <property type="entry name" value="Luciferase, Domain 3"/>
    <property type="match status" value="1"/>
</dbReference>
<gene>
    <name evidence="5" type="ORF">SAMN02910414_01419</name>
</gene>
<dbReference type="CDD" id="cd05930">
    <property type="entry name" value="A_NRPS"/>
    <property type="match status" value="1"/>
</dbReference>
<evidence type="ECO:0000259" key="4">
    <source>
        <dbReference type="PROSITE" id="PS50075"/>
    </source>
</evidence>
<dbReference type="SUPFAM" id="SSF56801">
    <property type="entry name" value="Acetyl-CoA synthetase-like"/>
    <property type="match status" value="2"/>
</dbReference>
<comment type="pathway">
    <text evidence="2">Siderophore biosynthesis.</text>
</comment>
<comment type="cofactor">
    <cofactor evidence="1">
        <name>pantetheine 4'-phosphate</name>
        <dbReference type="ChEBI" id="CHEBI:47942"/>
    </cofactor>
</comment>
<dbReference type="RefSeq" id="WP_074717478.1">
    <property type="nucleotide sequence ID" value="NZ_FNPG01000015.1"/>
</dbReference>
<dbReference type="Pfam" id="PF00975">
    <property type="entry name" value="Thioesterase"/>
    <property type="match status" value="1"/>
</dbReference>
<dbReference type="PROSITE" id="PS00455">
    <property type="entry name" value="AMP_BINDING"/>
    <property type="match status" value="2"/>
</dbReference>
<proteinExistence type="predicted"/>
<organism evidence="5 6">
    <name type="scientific">Lachnobacterium bovis DSM 14045</name>
    <dbReference type="NCBI Taxonomy" id="1122142"/>
    <lineage>
        <taxon>Bacteria</taxon>
        <taxon>Bacillati</taxon>
        <taxon>Bacillota</taxon>
        <taxon>Clostridia</taxon>
        <taxon>Lachnospirales</taxon>
        <taxon>Lachnospiraceae</taxon>
        <taxon>Lachnobacterium</taxon>
    </lineage>
</organism>
<dbReference type="InterPro" id="IPR045851">
    <property type="entry name" value="AMP-bd_C_sf"/>
</dbReference>
<dbReference type="InterPro" id="IPR009081">
    <property type="entry name" value="PP-bd_ACP"/>
</dbReference>
<dbReference type="SUPFAM" id="SSF52777">
    <property type="entry name" value="CoA-dependent acyltransferases"/>
    <property type="match status" value="6"/>
</dbReference>
<dbReference type="PANTHER" id="PTHR45527">
    <property type="entry name" value="NONRIBOSOMAL PEPTIDE SYNTHETASE"/>
    <property type="match status" value="1"/>
</dbReference>
<dbReference type="GO" id="GO:0005737">
    <property type="term" value="C:cytoplasm"/>
    <property type="evidence" value="ECO:0007669"/>
    <property type="project" value="TreeGrafter"/>
</dbReference>
<sequence length="2759" mass="319096">MKKVYKASYMQEGIFFHDMLSKKALYYNQARFGIEGVLNFEVLKKSVQLLVDSHEILRSRYYIDDKKSLMVEILEKGEKKQQIVFKDVSKMKKDEMETYFENEIKNQNNIKVDLEKSELMNMTLYRVREDYHVLIWGCHHIALDGWCMSILIKELFEYYNEGLKGVFKLKKEVPYSNYLKWLSDNNQDLNKKYWKSYLENKPETFLLPTEENNDSLGIERKTVKLKISKEKTALIKELALKYRLTVSTLIQGVWGLLLCKFSNKNEAIWGCVTSGRSVPVDDVENMVGLFINTLPVIFRIDREESFINQLKQLGKDIFQAEFKSGIALSEISDRPQELFNHILAFENLEYSKMLSGISFGTVKITDPHFYDRTNYNLTIKVQPADEINIEWNYNPRVFDKEGIEILSHSYEALIEQLIKEPEKKVCEYKLMTKTEEEKIILEINKKYKKNESLQTTQEKFMDIVKKYPNNIALSMDGQNVKYIEVLDKAKRVAAYLQSKGVEKGDIIGIEATSNINTIECLMGILLAGCTFLSLDLSLPKKRIDFYCEKAEVRIILSDDKNKYLDESKLISKAEVLGYKDGEFQKVEYGIRDNAYILFTSGSTGEPKGVAVSSGALCSFSCVSKKSLLHGEVNDRVAQIATLAFDACIFEIFTTLLTGGNVVIATTKDKESALNLAAFFRKNKITRAFITTQLFNLIVDEDVHCFENFRCVSTGGERASAIHFKKLIEAGMKVSLVNGYGPTECVCFASGYEATEKDLDKEEIPIGYPNENHTYYVLDEDGNLCPPFVVGELYIGGENASGYFKKEDLTKDRFVSNPYKENEVLYKSGDMVKYVKGDGMIYMHRKDSQVKIRGFRIETNEIEYALSKCKNVTQACVKIKQKGDAWKIYGYYIANKNIDKNEIKNELLKTLPSYMIPNVLIQMERFPLNNNGKRNLDAFPDVDEDTETLFMPPQNNVQKMILEVWQEVLDNKNIGIYHNFFENGGDSIKAMQIIGIMKKNGYDSEIRMIFENPTVEAFSKKVHLGKNIDQEIVEGEVELLPIQKWFFQQNFEKQNHFNQSALLKLKYDITKTQLNKIMKVIVNHHDMLRSMYVCVDEKEQIYEQEIQSIDAVTFQIHEYLVENDSENRTNEILRELQSKMDIEKGILMQLGLIKKKNETLLFIAVHHLVMDGVSFRIILRDLSELINSEINNISTKLLPKTVSYRKYAGELKKFEDETFKNTPWDYIDTEKLEWLPSKNVLKLADRNCKTFIIDEPHKNQLEKYIREKRNVKFADVLLALIGKSISDVFDLKNFAIDVEHNGRGFKNQKYDLSNTVGWFTSIYPIVFDIGEKNVDSLIGEVSEKQIELRKYSSEFMAKRMSGKGTDKIYKINPTICFNYLGSFDVLENENLAFEIIADSSQDNREKNQKTQYEIEINSLILNKSLYFRIDYNKDTISEEKITLLTDKVEGYIRYLGEVTLKKFYEPFSLSSLQMAYYIGKQDYYELGGFTTHNYIEMETRVNINQLNDALQKLIDNQEMLRTVVLKNGKQKVLKNIPKYKIYMEDLRKMTKEEQKARIKEKREKLSHYVFDIYKFPMFDISGFILSDEEKYLFIGYDTIMIDSGSANLMIRDLAYYYFHPNEKPKELDYHYRDYINDMETMKLNESYKEAKAYWDKKLETFPEAVKLPMVCNPQKISKGHFLRKVKRYKKDEYGILKKKAREHGMTVSALLLSVYAQVMNFYSGMDRFSLNLTIFNRPNFHKDIEKLYGDFTSTILLDFDLSNNEKFWDESKKVQNTLEKALENRIYDGISFSRDVMQKFNYSSSKAVMPMVFTSLLFEQDVWKDVKKIGDVKWQIGQTPQVYVDFNVLEQEGQLVIQMDYVKELFDDEMIKSVFNAYCQMLDDVIIENPKIRFPTLTLTEVEQRKAYNNTRNDSSLNRSLTELFAKSVEQFPDKTAVICGKNRLTYKQLDLLSDCVACNLVKNGLNHKNIGLNVERKIGTIINILGILKAGGCYVPILPEFPEERKNFICRMANITKILYSEDYLDIKDVVYDINLNEYKSSPEDSAYILFTSGSTGTPKGVEVLNKSVANSIIGANEVYGINSTDIFIGMSEMSFDMSVYDIFGALSSGATLVMVENIHAIENIAALIEKYKISVWQTVPVLMQMYMQIRKEGQGKSLRHIMLGGDFVPKKLANDILKAFPKAKFMSIGGPTEVAIMDIYYNVKKVKDEWNSIPYGYPIRNSQLYIMDSKGRECPNEVMGEIVAGGIGIAKGYVGSTELNEKKFYNHPKYGRLFKTGDYGIFKNEGYIEICGRKDNQVKIQGMRIELGEIENIFLSYEKVKLAAAVIYENSKGAKSIIVFVETTEEICNVDELREYSNKYLTDYMRPKVIKKIKKMPISKNNKIDRRRLLEILNETGIETKVVVSPKNQLEEKLLKIWKRILGIEDAGVTDDFFESGGNSLKAVEFLTQIKKEINCDNLLLTDVLIAKNIRNLSDMITSDKKKEIIRILSNKKGHNKKAFFIHGGNGNSDSYESIVTDLSDTFNCYGIDFTETISLEPKKISLAKLAKKYAKAILEMTSMNEEIVLVGWCIGGTICFEIARILEQNGYEKIKLIFIDTPEPGNDSFYEYSLESEYNFVKEHFLEFDVEYLKKCKTVKDFWEEVLDTVEHDKELENKMQNAFIEQTVDILVNPLNLSNKEMIMVNNFFRSTVDNAHNMRLSGKLYNTEAIYIQADRGSVARKPEKWQEYISKKMIIHKTSGSHFEIVINKKENYRKWIV</sequence>
<dbReference type="GO" id="GO:0003824">
    <property type="term" value="F:catalytic activity"/>
    <property type="evidence" value="ECO:0007669"/>
    <property type="project" value="InterPro"/>
</dbReference>
<protein>
    <submittedName>
        <fullName evidence="5">Non-ribosomal peptide synthase domain TIGR01720/amino acid adenylation domain-containing protein</fullName>
    </submittedName>
</protein>
<dbReference type="PROSITE" id="PS50075">
    <property type="entry name" value="CARRIER"/>
    <property type="match status" value="2"/>
</dbReference>
<dbReference type="InterPro" id="IPR029058">
    <property type="entry name" value="AB_hydrolase_fold"/>
</dbReference>
<dbReference type="GO" id="GO:0044550">
    <property type="term" value="P:secondary metabolite biosynthetic process"/>
    <property type="evidence" value="ECO:0007669"/>
    <property type="project" value="TreeGrafter"/>
</dbReference>
<dbReference type="Gene3D" id="3.40.50.980">
    <property type="match status" value="2"/>
</dbReference>
<dbReference type="GO" id="GO:0031177">
    <property type="term" value="F:phosphopantetheine binding"/>
    <property type="evidence" value="ECO:0007669"/>
    <property type="project" value="TreeGrafter"/>
</dbReference>
<dbReference type="Pfam" id="PF00550">
    <property type="entry name" value="PP-binding"/>
    <property type="match status" value="2"/>
</dbReference>
<dbReference type="Gene3D" id="3.40.50.1820">
    <property type="entry name" value="alpha/beta hydrolase"/>
    <property type="match status" value="1"/>
</dbReference>
<name>A0A1H3JC35_9FIRM</name>
<keyword evidence="3" id="KW-0436">Ligase</keyword>
<dbReference type="OrthoDB" id="51171at2"/>
<evidence type="ECO:0000256" key="1">
    <source>
        <dbReference type="ARBA" id="ARBA00001957"/>
    </source>
</evidence>
<dbReference type="InterPro" id="IPR001242">
    <property type="entry name" value="Condensation_dom"/>
</dbReference>
<dbReference type="InterPro" id="IPR057737">
    <property type="entry name" value="Condensation_MtbB-like"/>
</dbReference>
<evidence type="ECO:0000256" key="3">
    <source>
        <dbReference type="ARBA" id="ARBA00022598"/>
    </source>
</evidence>
<dbReference type="InterPro" id="IPR000873">
    <property type="entry name" value="AMP-dep_synth/lig_dom"/>
</dbReference>
<evidence type="ECO:0000256" key="2">
    <source>
        <dbReference type="ARBA" id="ARBA00004924"/>
    </source>
</evidence>
<reference evidence="5 6" key="1">
    <citation type="submission" date="2016-10" db="EMBL/GenBank/DDBJ databases">
        <authorList>
            <person name="de Groot N.N."/>
        </authorList>
    </citation>
    <scope>NUCLEOTIDE SEQUENCE [LARGE SCALE GENOMIC DNA]</scope>
    <source>
        <strain evidence="5 6">DSM 14045</strain>
    </source>
</reference>
<dbReference type="GO" id="GO:0008610">
    <property type="term" value="P:lipid biosynthetic process"/>
    <property type="evidence" value="ECO:0007669"/>
    <property type="project" value="UniProtKB-ARBA"/>
</dbReference>
<keyword evidence="6" id="KW-1185">Reference proteome</keyword>
<dbReference type="InterPro" id="IPR042099">
    <property type="entry name" value="ANL_N_sf"/>
</dbReference>
<dbReference type="Pfam" id="PF00501">
    <property type="entry name" value="AMP-binding"/>
    <property type="match status" value="2"/>
</dbReference>
<feature type="domain" description="Carrier" evidence="4">
    <location>
        <begin position="2406"/>
        <end position="2485"/>
    </location>
</feature>
<dbReference type="EMBL" id="FNPG01000015">
    <property type="protein sequence ID" value="SDY37472.1"/>
    <property type="molecule type" value="Genomic_DNA"/>
</dbReference>
<dbReference type="InterPro" id="IPR036736">
    <property type="entry name" value="ACP-like_sf"/>
</dbReference>
<dbReference type="SUPFAM" id="SSF53474">
    <property type="entry name" value="alpha/beta-Hydrolases"/>
    <property type="match status" value="1"/>
</dbReference>
<dbReference type="Gene3D" id="3.40.50.12780">
    <property type="entry name" value="N-terminal domain of ligase-like"/>
    <property type="match status" value="1"/>
</dbReference>
<dbReference type="CDD" id="cd19535">
    <property type="entry name" value="Cyc_NRPS"/>
    <property type="match status" value="1"/>
</dbReference>
<evidence type="ECO:0000313" key="5">
    <source>
        <dbReference type="EMBL" id="SDY37472.1"/>
    </source>
</evidence>
<dbReference type="InterPro" id="IPR010071">
    <property type="entry name" value="AA_adenyl_dom"/>
</dbReference>
<dbReference type="Gene3D" id="3.30.300.30">
    <property type="match status" value="2"/>
</dbReference>
<dbReference type="Pfam" id="PF00668">
    <property type="entry name" value="Condensation"/>
    <property type="match status" value="3"/>
</dbReference>
<dbReference type="STRING" id="1122142.SAMN02910414_01419"/>
<accession>A0A1H3JC35</accession>
<dbReference type="InterPro" id="IPR001031">
    <property type="entry name" value="Thioesterase"/>
</dbReference>